<organism evidence="2 3">
    <name type="scientific">Decorospora gaudefroyi</name>
    <dbReference type="NCBI Taxonomy" id="184978"/>
    <lineage>
        <taxon>Eukaryota</taxon>
        <taxon>Fungi</taxon>
        <taxon>Dikarya</taxon>
        <taxon>Ascomycota</taxon>
        <taxon>Pezizomycotina</taxon>
        <taxon>Dothideomycetes</taxon>
        <taxon>Pleosporomycetidae</taxon>
        <taxon>Pleosporales</taxon>
        <taxon>Pleosporineae</taxon>
        <taxon>Pleosporaceae</taxon>
        <taxon>Decorospora</taxon>
    </lineage>
</organism>
<dbReference type="PANTHER" id="PTHR10622:SF10">
    <property type="entry name" value="HET DOMAIN-CONTAINING PROTEIN"/>
    <property type="match status" value="1"/>
</dbReference>
<evidence type="ECO:0000259" key="1">
    <source>
        <dbReference type="Pfam" id="PF06985"/>
    </source>
</evidence>
<dbReference type="OrthoDB" id="20872at2759"/>
<evidence type="ECO:0000313" key="3">
    <source>
        <dbReference type="Proteomes" id="UP000800040"/>
    </source>
</evidence>
<proteinExistence type="predicted"/>
<reference evidence="2" key="1">
    <citation type="submission" date="2020-01" db="EMBL/GenBank/DDBJ databases">
        <authorList>
            <consortium name="DOE Joint Genome Institute"/>
            <person name="Haridas S."/>
            <person name="Albert R."/>
            <person name="Binder M."/>
            <person name="Bloem J."/>
            <person name="Labutti K."/>
            <person name="Salamov A."/>
            <person name="Andreopoulos B."/>
            <person name="Baker S.E."/>
            <person name="Barry K."/>
            <person name="Bills G."/>
            <person name="Bluhm B.H."/>
            <person name="Cannon C."/>
            <person name="Castanera R."/>
            <person name="Culley D.E."/>
            <person name="Daum C."/>
            <person name="Ezra D."/>
            <person name="Gonzalez J.B."/>
            <person name="Henrissat B."/>
            <person name="Kuo A."/>
            <person name="Liang C."/>
            <person name="Lipzen A."/>
            <person name="Lutzoni F."/>
            <person name="Magnuson J."/>
            <person name="Mondo S."/>
            <person name="Nolan M."/>
            <person name="Ohm R."/>
            <person name="Pangilinan J."/>
            <person name="Park H.-J."/>
            <person name="Ramirez L."/>
            <person name="Alfaro M."/>
            <person name="Sun H."/>
            <person name="Tritt A."/>
            <person name="Yoshinaga Y."/>
            <person name="Zwiers L.-H."/>
            <person name="Turgeon B.G."/>
            <person name="Goodwin S.B."/>
            <person name="Spatafora J.W."/>
            <person name="Crous P.W."/>
            <person name="Grigoriev I.V."/>
        </authorList>
    </citation>
    <scope>NUCLEOTIDE SEQUENCE</scope>
    <source>
        <strain evidence="2">P77</strain>
    </source>
</reference>
<dbReference type="PANTHER" id="PTHR10622">
    <property type="entry name" value="HET DOMAIN-CONTAINING PROTEIN"/>
    <property type="match status" value="1"/>
</dbReference>
<dbReference type="EMBL" id="ML975254">
    <property type="protein sequence ID" value="KAF1838200.1"/>
    <property type="molecule type" value="Genomic_DNA"/>
</dbReference>
<dbReference type="AlphaFoldDB" id="A0A6A5KPY5"/>
<name>A0A6A5KPY5_9PLEO</name>
<feature type="domain" description="Heterokaryon incompatibility" evidence="1">
    <location>
        <begin position="17"/>
        <end position="94"/>
    </location>
</feature>
<protein>
    <submittedName>
        <fullName evidence="2">HET-domain-containing protein</fullName>
    </submittedName>
</protein>
<dbReference type="InterPro" id="IPR010730">
    <property type="entry name" value="HET"/>
</dbReference>
<evidence type="ECO:0000313" key="2">
    <source>
        <dbReference type="EMBL" id="KAF1838200.1"/>
    </source>
</evidence>
<dbReference type="Pfam" id="PF06985">
    <property type="entry name" value="HET"/>
    <property type="match status" value="1"/>
</dbReference>
<dbReference type="Proteomes" id="UP000800040">
    <property type="component" value="Unassembled WGS sequence"/>
</dbReference>
<accession>A0A6A5KPY5</accession>
<gene>
    <name evidence="2" type="ORF">BDW02DRAFT_586070</name>
</gene>
<keyword evidence="3" id="KW-1185">Reference proteome</keyword>
<sequence>MRDPVLVVWKGLTIPDYAILSHRWNTEESQVRKKNGFAKIQGACQLALIDGYAWIWIDSCCIDKSSSAELQEAINSMWRYYAESNVCYVYLADVPDSEAGWGPIFAKSVWFTRGWTLQELLAPVYVEFYAENWDALGTKFERYKQIATITSIDPDAIVRVQALDLFSTAERLSWASYRNVTREEDESYSLLGLFDMNM</sequence>